<protein>
    <submittedName>
        <fullName evidence="3">DnaJ subfamily C member 2 protein</fullName>
    </submittedName>
</protein>
<evidence type="ECO:0000313" key="4">
    <source>
        <dbReference type="Proteomes" id="UP000243579"/>
    </source>
</evidence>
<gene>
    <name evidence="3" type="ORF">ACHHYP_02677</name>
</gene>
<dbReference type="Pfam" id="PF00226">
    <property type="entry name" value="DnaJ"/>
    <property type="match status" value="1"/>
</dbReference>
<evidence type="ECO:0000259" key="2">
    <source>
        <dbReference type="PROSITE" id="PS50076"/>
    </source>
</evidence>
<dbReference type="PANTHER" id="PTHR43999">
    <property type="entry name" value="DNAJ HOMOLOG SUBFAMILY C MEMBER 2"/>
    <property type="match status" value="1"/>
</dbReference>
<feature type="domain" description="J" evidence="2">
    <location>
        <begin position="87"/>
        <end position="154"/>
    </location>
</feature>
<dbReference type="SMART" id="SM00271">
    <property type="entry name" value="DnaJ"/>
    <property type="match status" value="1"/>
</dbReference>
<evidence type="ECO:0000256" key="1">
    <source>
        <dbReference type="SAM" id="Coils"/>
    </source>
</evidence>
<dbReference type="Pfam" id="PF21884">
    <property type="entry name" value="ZUO1-like_ZHD"/>
    <property type="match status" value="1"/>
</dbReference>
<dbReference type="CDD" id="cd06257">
    <property type="entry name" value="DnaJ"/>
    <property type="match status" value="1"/>
</dbReference>
<sequence length="430" mass="48440">MLALPPPPATPAKDAAVLGLGGYPHLKRVEIAGRSLHKRVRNAARGRSLSMESNGENDARAEAKLKEEAILAKYRKSIKGKNFVNLTMYQQLGLTDVMFDATPEQIKKAYHRVLIEHHPDKTLKDENDPNYLAVQKAFNTLMDPAKKRAYDSQCEFDESIPSGNEKIKQNLVGKVDPKAKVVDFYALYGPVFERNARFSAITPVPTLGDDETDIDTVQEFYNFWHKFDSWREFTHNAEHDVDSVESRDEKRHMMKKNEAQAKKLKKKEYARLADLVDRAQANDPRLRRVKQAAKDKKENERKAKEAAAQAIIDAQKAAEAEAARIKAEKEEAEKKSKNDAKMAKEKLKKAFRKVKKVFRELTEVVDDARVDIEETEFLCETIEMDAMEALVKALGGSADAVKPAGIEEVVTVLTGLRGEAYMAKKAAKRG</sequence>
<dbReference type="PROSITE" id="PS50076">
    <property type="entry name" value="DNAJ_2"/>
    <property type="match status" value="1"/>
</dbReference>
<dbReference type="AlphaFoldDB" id="A0A1V9Z5V7"/>
<comment type="caution">
    <text evidence="3">The sequence shown here is derived from an EMBL/GenBank/DDBJ whole genome shotgun (WGS) entry which is preliminary data.</text>
</comment>
<dbReference type="PRINTS" id="PR00625">
    <property type="entry name" value="JDOMAIN"/>
</dbReference>
<dbReference type="PANTHER" id="PTHR43999:SF1">
    <property type="entry name" value="DNAJ HOMOLOG SUBFAMILY C MEMBER 2"/>
    <property type="match status" value="1"/>
</dbReference>
<reference evidence="3 4" key="1">
    <citation type="journal article" date="2014" name="Genome Biol. Evol.">
        <title>The secreted proteins of Achlya hypogyna and Thraustotheca clavata identify the ancestral oomycete secretome and reveal gene acquisitions by horizontal gene transfer.</title>
        <authorList>
            <person name="Misner I."/>
            <person name="Blouin N."/>
            <person name="Leonard G."/>
            <person name="Richards T.A."/>
            <person name="Lane C.E."/>
        </authorList>
    </citation>
    <scope>NUCLEOTIDE SEQUENCE [LARGE SCALE GENOMIC DNA]</scope>
    <source>
        <strain evidence="3 4">ATCC 48635</strain>
    </source>
</reference>
<keyword evidence="1" id="KW-0175">Coiled coil</keyword>
<dbReference type="Gene3D" id="1.10.287.110">
    <property type="entry name" value="DnaJ domain"/>
    <property type="match status" value="1"/>
</dbReference>
<evidence type="ECO:0000313" key="3">
    <source>
        <dbReference type="EMBL" id="OQR93297.1"/>
    </source>
</evidence>
<accession>A0A1V9Z5V7</accession>
<dbReference type="GO" id="GO:0030544">
    <property type="term" value="F:Hsp70 protein binding"/>
    <property type="evidence" value="ECO:0007669"/>
    <property type="project" value="InterPro"/>
</dbReference>
<dbReference type="InterPro" id="IPR054076">
    <property type="entry name" value="ZUO1-like_ZHD"/>
</dbReference>
<dbReference type="Proteomes" id="UP000243579">
    <property type="component" value="Unassembled WGS sequence"/>
</dbReference>
<dbReference type="EMBL" id="JNBR01000416">
    <property type="protein sequence ID" value="OQR93297.1"/>
    <property type="molecule type" value="Genomic_DNA"/>
</dbReference>
<feature type="coiled-coil region" evidence="1">
    <location>
        <begin position="247"/>
        <end position="346"/>
    </location>
</feature>
<dbReference type="GO" id="GO:0043022">
    <property type="term" value="F:ribosome binding"/>
    <property type="evidence" value="ECO:0007669"/>
    <property type="project" value="InterPro"/>
</dbReference>
<dbReference type="InterPro" id="IPR001623">
    <property type="entry name" value="DnaJ_domain"/>
</dbReference>
<dbReference type="InterPro" id="IPR036869">
    <property type="entry name" value="J_dom_sf"/>
</dbReference>
<dbReference type="InterPro" id="IPR044634">
    <property type="entry name" value="Zuotin/DnaJC2"/>
</dbReference>
<dbReference type="GO" id="GO:0051083">
    <property type="term" value="P:'de novo' cotranslational protein folding"/>
    <property type="evidence" value="ECO:0007669"/>
    <property type="project" value="InterPro"/>
</dbReference>
<proteinExistence type="predicted"/>
<dbReference type="GO" id="GO:0006450">
    <property type="term" value="P:regulation of translational fidelity"/>
    <property type="evidence" value="ECO:0007669"/>
    <property type="project" value="InterPro"/>
</dbReference>
<keyword evidence="4" id="KW-1185">Reference proteome</keyword>
<organism evidence="3 4">
    <name type="scientific">Achlya hypogyna</name>
    <name type="common">Oomycete</name>
    <name type="synonym">Protoachlya hypogyna</name>
    <dbReference type="NCBI Taxonomy" id="1202772"/>
    <lineage>
        <taxon>Eukaryota</taxon>
        <taxon>Sar</taxon>
        <taxon>Stramenopiles</taxon>
        <taxon>Oomycota</taxon>
        <taxon>Saprolegniomycetes</taxon>
        <taxon>Saprolegniales</taxon>
        <taxon>Achlyaceae</taxon>
        <taxon>Achlya</taxon>
    </lineage>
</organism>
<dbReference type="GO" id="GO:0005829">
    <property type="term" value="C:cytosol"/>
    <property type="evidence" value="ECO:0007669"/>
    <property type="project" value="TreeGrafter"/>
</dbReference>
<dbReference type="SUPFAM" id="SSF46565">
    <property type="entry name" value="Chaperone J-domain"/>
    <property type="match status" value="1"/>
</dbReference>
<dbReference type="OrthoDB" id="1690618at2759"/>
<name>A0A1V9Z5V7_ACHHY</name>
<dbReference type="STRING" id="1202772.A0A1V9Z5V7"/>